<feature type="compositionally biased region" description="Basic and acidic residues" evidence="1">
    <location>
        <begin position="340"/>
        <end position="360"/>
    </location>
</feature>
<feature type="compositionally biased region" description="Polar residues" evidence="1">
    <location>
        <begin position="21"/>
        <end position="36"/>
    </location>
</feature>
<feature type="compositionally biased region" description="Low complexity" evidence="1">
    <location>
        <begin position="79"/>
        <end position="99"/>
    </location>
</feature>
<feature type="compositionally biased region" description="Low complexity" evidence="1">
    <location>
        <begin position="37"/>
        <end position="51"/>
    </location>
</feature>
<dbReference type="GO" id="GO:0016593">
    <property type="term" value="C:Cdc73/Paf1 complex"/>
    <property type="evidence" value="ECO:0007669"/>
    <property type="project" value="InterPro"/>
</dbReference>
<feature type="compositionally biased region" description="Acidic residues" evidence="1">
    <location>
        <begin position="389"/>
        <end position="398"/>
    </location>
</feature>
<feature type="compositionally biased region" description="Basic residues" evidence="1">
    <location>
        <begin position="60"/>
        <end position="71"/>
    </location>
</feature>
<feature type="compositionally biased region" description="Low complexity" evidence="1">
    <location>
        <begin position="178"/>
        <end position="189"/>
    </location>
</feature>
<feature type="compositionally biased region" description="Low complexity" evidence="1">
    <location>
        <begin position="160"/>
        <end position="169"/>
    </location>
</feature>
<accession>A0A9P0F3G7</accession>
<dbReference type="GO" id="GO:0006368">
    <property type="term" value="P:transcription elongation by RNA polymerase II"/>
    <property type="evidence" value="ECO:0007669"/>
    <property type="project" value="InterPro"/>
</dbReference>
<gene>
    <name evidence="2" type="ORF">BEMITA_LOCUS9098</name>
</gene>
<dbReference type="GO" id="GO:0032968">
    <property type="term" value="P:positive regulation of transcription elongation by RNA polymerase II"/>
    <property type="evidence" value="ECO:0007669"/>
    <property type="project" value="TreeGrafter"/>
</dbReference>
<evidence type="ECO:0000313" key="2">
    <source>
        <dbReference type="EMBL" id="CAH0390368.1"/>
    </source>
</evidence>
<feature type="compositionally biased region" description="Basic and acidic residues" evidence="1">
    <location>
        <begin position="274"/>
        <end position="291"/>
    </location>
</feature>
<feature type="region of interest" description="Disordered" evidence="1">
    <location>
        <begin position="1"/>
        <end position="402"/>
    </location>
</feature>
<dbReference type="KEGG" id="btab:109037880"/>
<feature type="compositionally biased region" description="Basic and acidic residues" evidence="1">
    <location>
        <begin position="10"/>
        <end position="20"/>
    </location>
</feature>
<dbReference type="GO" id="GO:1990269">
    <property type="term" value="F:RNA polymerase II C-terminal domain phosphoserine binding"/>
    <property type="evidence" value="ECO:0007669"/>
    <property type="project" value="TreeGrafter"/>
</dbReference>
<feature type="compositionally biased region" description="Low complexity" evidence="1">
    <location>
        <begin position="122"/>
        <end position="135"/>
    </location>
</feature>
<dbReference type="InterPro" id="IPR007149">
    <property type="entry name" value="Leo1"/>
</dbReference>
<feature type="compositionally biased region" description="Polar residues" evidence="1">
    <location>
        <begin position="231"/>
        <end position="241"/>
    </location>
</feature>
<dbReference type="Pfam" id="PF04004">
    <property type="entry name" value="Leo1"/>
    <property type="match status" value="1"/>
</dbReference>
<sequence length="706" mass="75737">MSGQSDSDADEPRRRQHSDTNDSANSGSGVESGSDNGSARSKSAGSEAGSARSGGSGGSRRSRGSRKYVRRKTSDGDSDSGSASGRESVKSKGSGRSKSPLSDAGSDKSRTSVRSRSPLSDAGSVKSRASVRSKSPGSDADSVKSRASVRSRSPDSDGGSVKSRASVRSRSPESDAGSVKSRASVRSRSPTSDAGSVKSRASVHSKSPGSDADSVKSRASVRSKSPMSDAGSVNSKTSIRTKSPESDGGSSKSGGSAGSRRSGSSKKSAKRKTLKIDDDSDGSVKSKDSKKSSGSVGSRKSRRESSEQKGSGSEAESSKEEKGVTAEALFGDADDLSSDDSDKSERAKSRASDVENEDARSNAGEDEVRPSGDEGDFDGERSPGKVGIQEDEEEAEEPVETRIDVDLPKLNCDLGNDLHFVKLPNFLSVETRPFDSKYYEDEIDEEETLDEEGRARLKLKVENTIRWREIFDKDQNLSKESNAKFVTWSDGSMSLYLGSEIFDVYKQPLQGDHNHLFVRQGTGLAGQAIFKTKLTFRPHSTESFTHRKMTLSLADRSQKTSGVKMLSLVGHDPEHNRDELIKKEEERLRASLRRESKQKRVKERGASRGLSASYLEPDREDGSDDENAISVSAIKNKFKQKALNTRNIYSSDEDGSDLEVSSSKKHDKAKIVFSDDDDEKSSAGSASGSDDEKSAGSKTSEEENDD</sequence>
<dbReference type="Proteomes" id="UP001152759">
    <property type="component" value="Chromosome 5"/>
</dbReference>
<protein>
    <recommendedName>
        <fullName evidence="4">Another transcription unit protein</fullName>
    </recommendedName>
</protein>
<feature type="compositionally biased region" description="Basic and acidic residues" evidence="1">
    <location>
        <begin position="366"/>
        <end position="383"/>
    </location>
</feature>
<feature type="region of interest" description="Disordered" evidence="1">
    <location>
        <begin position="591"/>
        <end position="626"/>
    </location>
</feature>
<dbReference type="PANTHER" id="PTHR23146">
    <property type="entry name" value="LEO1 PROTEIN"/>
    <property type="match status" value="1"/>
</dbReference>
<feature type="compositionally biased region" description="Basic and acidic residues" evidence="1">
    <location>
        <begin position="690"/>
        <end position="706"/>
    </location>
</feature>
<feature type="region of interest" description="Disordered" evidence="1">
    <location>
        <begin position="647"/>
        <end position="706"/>
    </location>
</feature>
<reference evidence="2" key="1">
    <citation type="submission" date="2021-12" db="EMBL/GenBank/DDBJ databases">
        <authorList>
            <person name="King R."/>
        </authorList>
    </citation>
    <scope>NUCLEOTIDE SEQUENCE</scope>
</reference>
<dbReference type="AlphaFoldDB" id="A0A9P0F3G7"/>
<dbReference type="PANTHER" id="PTHR23146:SF0">
    <property type="entry name" value="RNA POLYMERASE-ASSOCIATED PROTEIN LEO1"/>
    <property type="match status" value="1"/>
</dbReference>
<dbReference type="EMBL" id="OU963866">
    <property type="protein sequence ID" value="CAH0390368.1"/>
    <property type="molecule type" value="Genomic_DNA"/>
</dbReference>
<proteinExistence type="predicted"/>
<organism evidence="2 3">
    <name type="scientific">Bemisia tabaci</name>
    <name type="common">Sweetpotato whitefly</name>
    <name type="synonym">Aleurodes tabaci</name>
    <dbReference type="NCBI Taxonomy" id="7038"/>
    <lineage>
        <taxon>Eukaryota</taxon>
        <taxon>Metazoa</taxon>
        <taxon>Ecdysozoa</taxon>
        <taxon>Arthropoda</taxon>
        <taxon>Hexapoda</taxon>
        <taxon>Insecta</taxon>
        <taxon>Pterygota</taxon>
        <taxon>Neoptera</taxon>
        <taxon>Paraneoptera</taxon>
        <taxon>Hemiptera</taxon>
        <taxon>Sternorrhyncha</taxon>
        <taxon>Aleyrodoidea</taxon>
        <taxon>Aleyrodidae</taxon>
        <taxon>Aleyrodinae</taxon>
        <taxon>Bemisia</taxon>
    </lineage>
</organism>
<feature type="compositionally biased region" description="Basic residues" evidence="1">
    <location>
        <begin position="263"/>
        <end position="273"/>
    </location>
</feature>
<keyword evidence="3" id="KW-1185">Reference proteome</keyword>
<evidence type="ECO:0000256" key="1">
    <source>
        <dbReference type="SAM" id="MobiDB-lite"/>
    </source>
</evidence>
<evidence type="ECO:0000313" key="3">
    <source>
        <dbReference type="Proteomes" id="UP001152759"/>
    </source>
</evidence>
<evidence type="ECO:0008006" key="4">
    <source>
        <dbReference type="Google" id="ProtNLM"/>
    </source>
</evidence>
<name>A0A9P0F3G7_BEMTA</name>